<evidence type="ECO:0000313" key="1">
    <source>
        <dbReference type="EMBL" id="NVP56102.1"/>
    </source>
</evidence>
<keyword evidence="2" id="KW-1185">Reference proteome</keyword>
<dbReference type="Pfam" id="PF05489">
    <property type="entry name" value="Phage_tail_X"/>
    <property type="match status" value="1"/>
</dbReference>
<dbReference type="RefSeq" id="WP_176950069.1">
    <property type="nucleotide sequence ID" value="NZ_JABXYK010000006.1"/>
</dbReference>
<name>A0ABX2QGP2_9HYPH</name>
<dbReference type="EMBL" id="JABXYK010000006">
    <property type="protein sequence ID" value="NVP56102.1"/>
    <property type="molecule type" value="Genomic_DNA"/>
</dbReference>
<evidence type="ECO:0000313" key="2">
    <source>
        <dbReference type="Proteomes" id="UP000659172"/>
    </source>
</evidence>
<gene>
    <name evidence="1" type="ORF">HV823_12650</name>
</gene>
<reference evidence="1 2" key="1">
    <citation type="submission" date="2020-06" db="EMBL/GenBank/DDBJ databases">
        <title>Rhizobium sp.nov. isolated from the tomato plant.</title>
        <authorList>
            <person name="Thin K.K."/>
            <person name="Zhang X."/>
            <person name="He S."/>
        </authorList>
    </citation>
    <scope>NUCLEOTIDE SEQUENCE [LARGE SCALE GENOMIC DNA]</scope>
    <source>
        <strain evidence="1 2">DBTS2</strain>
    </source>
</reference>
<protein>
    <submittedName>
        <fullName evidence="1">Tail protein X</fullName>
    </submittedName>
</protein>
<comment type="caution">
    <text evidence="1">The sequence shown here is derived from an EMBL/GenBank/DDBJ whole genome shotgun (WGS) entry which is preliminary data.</text>
</comment>
<sequence length="73" mass="7774">MPRTITVEREAVTLDALLWRVHGVRGRGLLEETYAINPGLAAVGMLLPQGAIVTIPDLPVQATPAVKVVTLFG</sequence>
<dbReference type="Proteomes" id="UP000659172">
    <property type="component" value="Unassembled WGS sequence"/>
</dbReference>
<organism evidence="1 2">
    <name type="scientific">Mycoplana rhizolycopersici</name>
    <dbReference type="NCBI Taxonomy" id="2746702"/>
    <lineage>
        <taxon>Bacteria</taxon>
        <taxon>Pseudomonadati</taxon>
        <taxon>Pseudomonadota</taxon>
        <taxon>Alphaproteobacteria</taxon>
        <taxon>Hyphomicrobiales</taxon>
        <taxon>Rhizobiaceae</taxon>
        <taxon>Mycoplana</taxon>
    </lineage>
</organism>
<proteinExistence type="predicted"/>
<accession>A0ABX2QGP2</accession>
<dbReference type="InterPro" id="IPR008861">
    <property type="entry name" value="GpX-like"/>
</dbReference>